<dbReference type="GO" id="GO:0036431">
    <property type="term" value="F:dCMP kinase activity"/>
    <property type="evidence" value="ECO:0007669"/>
    <property type="project" value="InterPro"/>
</dbReference>
<proteinExistence type="inferred from homology"/>
<dbReference type="NCBIfam" id="TIGR02173">
    <property type="entry name" value="cyt_kin_arch"/>
    <property type="match status" value="1"/>
</dbReference>
<comment type="subcellular location">
    <subcellularLocation>
        <location evidence="1 10">Cytoplasm</location>
    </subcellularLocation>
</comment>
<dbReference type="EMBL" id="NBVN01000002">
    <property type="protein sequence ID" value="PUA33396.1"/>
    <property type="molecule type" value="Genomic_DNA"/>
</dbReference>
<dbReference type="GO" id="GO:0036430">
    <property type="term" value="F:CMP kinase activity"/>
    <property type="evidence" value="ECO:0007669"/>
    <property type="project" value="RHEA"/>
</dbReference>
<protein>
    <recommendedName>
        <fullName evidence="10">Cytidylate kinase</fullName>
        <shortName evidence="10">CK</shortName>
        <ecNumber evidence="10">2.7.4.25</ecNumber>
    </recommendedName>
    <alternativeName>
        <fullName evidence="10">Cytidine monophosphate kinase</fullName>
        <shortName evidence="10">CMP kinase</shortName>
    </alternativeName>
</protein>
<keyword evidence="4 10" id="KW-0808">Transferase</keyword>
<dbReference type="Pfam" id="PF13189">
    <property type="entry name" value="Cytidylate_kin2"/>
    <property type="match status" value="1"/>
</dbReference>
<keyword evidence="7 10" id="KW-0067">ATP-binding</keyword>
<evidence type="ECO:0000256" key="2">
    <source>
        <dbReference type="ARBA" id="ARBA00011005"/>
    </source>
</evidence>
<evidence type="ECO:0000256" key="5">
    <source>
        <dbReference type="ARBA" id="ARBA00022741"/>
    </source>
</evidence>
<evidence type="ECO:0000313" key="11">
    <source>
        <dbReference type="EMBL" id="PUA33396.1"/>
    </source>
</evidence>
<gene>
    <name evidence="10" type="primary">cmk</name>
    <name evidence="11" type="ORF">B7O98_02950</name>
</gene>
<accession>A0A2R7Y7F4</accession>
<evidence type="ECO:0000256" key="4">
    <source>
        <dbReference type="ARBA" id="ARBA00022679"/>
    </source>
</evidence>
<dbReference type="GO" id="GO:0005737">
    <property type="term" value="C:cytoplasm"/>
    <property type="evidence" value="ECO:0007669"/>
    <property type="project" value="UniProtKB-SubCell"/>
</dbReference>
<keyword evidence="3 10" id="KW-0963">Cytoplasm</keyword>
<dbReference type="GO" id="GO:0005524">
    <property type="term" value="F:ATP binding"/>
    <property type="evidence" value="ECO:0007669"/>
    <property type="project" value="UniProtKB-UniRule"/>
</dbReference>
<comment type="similarity">
    <text evidence="2 10">Belongs to the cytidylate kinase family. Type 2 subfamily.</text>
</comment>
<dbReference type="GO" id="GO:0006220">
    <property type="term" value="P:pyrimidine nucleotide metabolic process"/>
    <property type="evidence" value="ECO:0007669"/>
    <property type="project" value="UniProtKB-UniRule"/>
</dbReference>
<sequence length="191" mass="21346">MSEACEVRLVVAVAGLPGSGKSTLAKKLAEQLRLRYVSSGSIFRNIAKERGLTLEELSKLAEEDPNIDRYIDTKAYEEAMKGCVVVDAHIAGWILKDVADVKIFLQASLNARANRIAVRDGKSFEEALNEVKLREASESRRFKEFYGIDFSDLSVYDLIINTEVFNAEETLDIALKAVEFVLKRKLLKSKA</sequence>
<dbReference type="EC" id="2.7.4.25" evidence="10"/>
<dbReference type="HAMAP" id="MF_00239">
    <property type="entry name" value="Cytidyl_kinase_type2"/>
    <property type="match status" value="1"/>
</dbReference>
<name>A0A2R7Y7F4_9CREN</name>
<evidence type="ECO:0000256" key="6">
    <source>
        <dbReference type="ARBA" id="ARBA00022777"/>
    </source>
</evidence>
<comment type="catalytic activity">
    <reaction evidence="8 10">
        <text>dCMP + ATP = dCDP + ADP</text>
        <dbReference type="Rhea" id="RHEA:25094"/>
        <dbReference type="ChEBI" id="CHEBI:30616"/>
        <dbReference type="ChEBI" id="CHEBI:57566"/>
        <dbReference type="ChEBI" id="CHEBI:58593"/>
        <dbReference type="ChEBI" id="CHEBI:456216"/>
        <dbReference type="EC" id="2.7.4.25"/>
    </reaction>
</comment>
<dbReference type="InterPro" id="IPR011994">
    <property type="entry name" value="Cytidylate_kinase_dom"/>
</dbReference>
<dbReference type="Proteomes" id="UP000244093">
    <property type="component" value="Unassembled WGS sequence"/>
</dbReference>
<comment type="catalytic activity">
    <reaction evidence="9 10">
        <text>CMP + ATP = CDP + ADP</text>
        <dbReference type="Rhea" id="RHEA:11600"/>
        <dbReference type="ChEBI" id="CHEBI:30616"/>
        <dbReference type="ChEBI" id="CHEBI:58069"/>
        <dbReference type="ChEBI" id="CHEBI:60377"/>
        <dbReference type="ChEBI" id="CHEBI:456216"/>
        <dbReference type="EC" id="2.7.4.25"/>
    </reaction>
</comment>
<dbReference type="Gene3D" id="3.40.50.300">
    <property type="entry name" value="P-loop containing nucleotide triphosphate hydrolases"/>
    <property type="match status" value="1"/>
</dbReference>
<evidence type="ECO:0000256" key="10">
    <source>
        <dbReference type="HAMAP-Rule" id="MF_00239"/>
    </source>
</evidence>
<feature type="binding site" evidence="10">
    <location>
        <begin position="15"/>
        <end position="23"/>
    </location>
    <ligand>
        <name>ATP</name>
        <dbReference type="ChEBI" id="CHEBI:30616"/>
    </ligand>
</feature>
<evidence type="ECO:0000256" key="7">
    <source>
        <dbReference type="ARBA" id="ARBA00022840"/>
    </source>
</evidence>
<comment type="caution">
    <text evidence="11">The sequence shown here is derived from an EMBL/GenBank/DDBJ whole genome shotgun (WGS) entry which is preliminary data.</text>
</comment>
<dbReference type="CDD" id="cd02020">
    <property type="entry name" value="CMPK"/>
    <property type="match status" value="1"/>
</dbReference>
<organism evidence="11 12">
    <name type="scientific">Zestosphaera tikiterensis</name>
    <dbReference type="NCBI Taxonomy" id="1973259"/>
    <lineage>
        <taxon>Archaea</taxon>
        <taxon>Thermoproteota</taxon>
        <taxon>Thermoprotei</taxon>
        <taxon>Desulfurococcales</taxon>
        <taxon>Desulfurococcaceae</taxon>
        <taxon>Zestosphaera</taxon>
    </lineage>
</organism>
<keyword evidence="5 10" id="KW-0547">Nucleotide-binding</keyword>
<dbReference type="InterPro" id="IPR027417">
    <property type="entry name" value="P-loop_NTPase"/>
</dbReference>
<evidence type="ECO:0000256" key="8">
    <source>
        <dbReference type="ARBA" id="ARBA00047615"/>
    </source>
</evidence>
<dbReference type="SUPFAM" id="SSF52540">
    <property type="entry name" value="P-loop containing nucleoside triphosphate hydrolases"/>
    <property type="match status" value="1"/>
</dbReference>
<evidence type="ECO:0000256" key="9">
    <source>
        <dbReference type="ARBA" id="ARBA00048478"/>
    </source>
</evidence>
<keyword evidence="6 10" id="KW-0418">Kinase</keyword>
<evidence type="ECO:0000256" key="3">
    <source>
        <dbReference type="ARBA" id="ARBA00022490"/>
    </source>
</evidence>
<evidence type="ECO:0000256" key="1">
    <source>
        <dbReference type="ARBA" id="ARBA00004496"/>
    </source>
</evidence>
<dbReference type="InterPro" id="IPR011892">
    <property type="entry name" value="Cyt_kin_arch"/>
</dbReference>
<dbReference type="AlphaFoldDB" id="A0A2R7Y7F4"/>
<reference evidence="11 12" key="1">
    <citation type="journal article" date="2018" name="Syst. Appl. Microbiol.">
        <title>A new symbiotic nanoarchaeote (Candidatus Nanoclepta minutus) and its host (Zestosphaera tikiterensis gen. nov., sp. nov.) from a New Zealand hot spring.</title>
        <authorList>
            <person name="St John E."/>
            <person name="Liu Y."/>
            <person name="Podar M."/>
            <person name="Stott M.B."/>
            <person name="Meneghin J."/>
            <person name="Chen Z."/>
            <person name="Lagutin K."/>
            <person name="Mitchell K."/>
            <person name="Reysenbach A.L."/>
        </authorList>
    </citation>
    <scope>NUCLEOTIDE SEQUENCE [LARGE SCALE GENOMIC DNA]</scope>
    <source>
        <strain evidence="11">NZ3</strain>
    </source>
</reference>
<evidence type="ECO:0000313" key="12">
    <source>
        <dbReference type="Proteomes" id="UP000244093"/>
    </source>
</evidence>